<proteinExistence type="predicted"/>
<dbReference type="InterPro" id="IPR045691">
    <property type="entry name" value="DUF6056"/>
</dbReference>
<dbReference type="AlphaFoldDB" id="A0A6P1MFU8"/>
<feature type="transmembrane region" description="Helical" evidence="1">
    <location>
        <begin position="130"/>
        <end position="146"/>
    </location>
</feature>
<feature type="transmembrane region" description="Helical" evidence="1">
    <location>
        <begin position="284"/>
        <end position="306"/>
    </location>
</feature>
<feature type="transmembrane region" description="Helical" evidence="1">
    <location>
        <begin position="210"/>
        <end position="230"/>
    </location>
</feature>
<dbReference type="Proteomes" id="UP000463883">
    <property type="component" value="Chromosome"/>
</dbReference>
<gene>
    <name evidence="2" type="ORF">Ami3637_06265</name>
</gene>
<dbReference type="RefSeq" id="WP_162361823.1">
    <property type="nucleotide sequence ID" value="NZ_CP047591.1"/>
</dbReference>
<evidence type="ECO:0000256" key="1">
    <source>
        <dbReference type="SAM" id="Phobius"/>
    </source>
</evidence>
<keyword evidence="1" id="KW-0472">Membrane</keyword>
<evidence type="ECO:0000313" key="2">
    <source>
        <dbReference type="EMBL" id="QHI72053.1"/>
    </source>
</evidence>
<keyword evidence="3" id="KW-1185">Reference proteome</keyword>
<reference evidence="2 3" key="1">
    <citation type="submission" date="2020-01" db="EMBL/GenBank/DDBJ databases">
        <title>Genomic analysis of Aminipila sp. CBA3637.</title>
        <authorList>
            <person name="Kim Y.B."/>
            <person name="Roh S.W."/>
        </authorList>
    </citation>
    <scope>NUCLEOTIDE SEQUENCE [LARGE SCALE GENOMIC DNA]</scope>
    <source>
        <strain evidence="2 3">CBA3637</strain>
    </source>
</reference>
<name>A0A6P1MFU8_9FIRM</name>
<feature type="transmembrane region" description="Helical" evidence="1">
    <location>
        <begin position="386"/>
        <end position="406"/>
    </location>
</feature>
<keyword evidence="1" id="KW-0812">Transmembrane</keyword>
<accession>A0A6P1MFU8</accession>
<evidence type="ECO:0000313" key="3">
    <source>
        <dbReference type="Proteomes" id="UP000463883"/>
    </source>
</evidence>
<feature type="transmembrane region" description="Helical" evidence="1">
    <location>
        <begin position="362"/>
        <end position="380"/>
    </location>
</feature>
<protein>
    <submittedName>
        <fullName evidence="2">Uncharacterized protein</fullName>
    </submittedName>
</protein>
<dbReference type="Pfam" id="PF19528">
    <property type="entry name" value="DUF6056"/>
    <property type="match status" value="1"/>
</dbReference>
<sequence>MKKIVIKNAPYICIYILFLLMCINLPRGGDDWEIANWYSSDYVSTICGLIRSWTYLNGRLAHNFSTAFFDLYSYAYIFIMPLIYVLQMWTITKIFRIKSTRNNLIILLLIILGVSSNFRSQIQLHINGSIPYNMGMLCILICILIATSKENRFIFFSNTKIMSKIFLFLISIVASLWIENLTIGLVVFLFCLKTQLFLQKNQNRNLDSLFWGSIIGSLIMFLSPGIWQRFGSAQGSSLIKTLFCNVPQVLNMLVNSQLFIFLILNLVILIAFKTKAINRFRSNVTNLIYFGFIAIETVFITIYLGLRIFVNSCFQFPISVYSWINASFFDVLNANCLTIITSLVLVLQIIIIIHLLKENRNIFYYLYIAAAFSVMFVLIAPGERNMIFATYTIAMLCSYVWSQILFKNIDFKVLCNIVIILILLFRIDIYANILCDAHSITKCRQNIISTYKSDVYLNKCTSPILVLPSYSDRLIGNLNSSYYAESIKKYWDLPPNTQVVFDDGFLTREINFTKSDNLQYQFVVSLYPQSKLIYDLSNFRYQYTIVFQGQEVYKTEILNDSFIKYTFKEKGHYVVTCNVTDISNLTKLKQLYLEIDV</sequence>
<feature type="transmembrane region" description="Helical" evidence="1">
    <location>
        <begin position="250"/>
        <end position="272"/>
    </location>
</feature>
<keyword evidence="1" id="KW-1133">Transmembrane helix</keyword>
<feature type="transmembrane region" description="Helical" evidence="1">
    <location>
        <begin position="71"/>
        <end position="92"/>
    </location>
</feature>
<dbReference type="EMBL" id="CP047591">
    <property type="protein sequence ID" value="QHI72053.1"/>
    <property type="molecule type" value="Genomic_DNA"/>
</dbReference>
<dbReference type="KEGG" id="amic:Ami3637_06265"/>
<organism evidence="2 3">
    <name type="scientific">Aminipila terrae</name>
    <dbReference type="NCBI Taxonomy" id="2697030"/>
    <lineage>
        <taxon>Bacteria</taxon>
        <taxon>Bacillati</taxon>
        <taxon>Bacillota</taxon>
        <taxon>Clostridia</taxon>
        <taxon>Peptostreptococcales</taxon>
        <taxon>Anaerovoracaceae</taxon>
        <taxon>Aminipila</taxon>
    </lineage>
</organism>
<feature type="transmembrane region" description="Helical" evidence="1">
    <location>
        <begin position="413"/>
        <end position="433"/>
    </location>
</feature>
<feature type="transmembrane region" description="Helical" evidence="1">
    <location>
        <begin position="12"/>
        <end position="29"/>
    </location>
</feature>
<feature type="transmembrane region" description="Helical" evidence="1">
    <location>
        <begin position="332"/>
        <end position="355"/>
    </location>
</feature>